<evidence type="ECO:0000256" key="2">
    <source>
        <dbReference type="SAM" id="Phobius"/>
    </source>
</evidence>
<dbReference type="EMBL" id="MDYQ01000161">
    <property type="protein sequence ID" value="PRP80094.1"/>
    <property type="molecule type" value="Genomic_DNA"/>
</dbReference>
<accession>A0A2P6N816</accession>
<evidence type="ECO:0000256" key="1">
    <source>
        <dbReference type="SAM" id="MobiDB-lite"/>
    </source>
</evidence>
<dbReference type="InParanoid" id="A0A2P6N816"/>
<feature type="region of interest" description="Disordered" evidence="1">
    <location>
        <begin position="408"/>
        <end position="444"/>
    </location>
</feature>
<protein>
    <submittedName>
        <fullName evidence="3">Uncharacterized protein</fullName>
    </submittedName>
</protein>
<organism evidence="3 4">
    <name type="scientific">Planoprotostelium fungivorum</name>
    <dbReference type="NCBI Taxonomy" id="1890364"/>
    <lineage>
        <taxon>Eukaryota</taxon>
        <taxon>Amoebozoa</taxon>
        <taxon>Evosea</taxon>
        <taxon>Variosea</taxon>
        <taxon>Cavosteliida</taxon>
        <taxon>Cavosteliaceae</taxon>
        <taxon>Planoprotostelium</taxon>
    </lineage>
</organism>
<dbReference type="AlphaFoldDB" id="A0A2P6N816"/>
<evidence type="ECO:0000313" key="3">
    <source>
        <dbReference type="EMBL" id="PRP80094.1"/>
    </source>
</evidence>
<keyword evidence="2" id="KW-0812">Transmembrane</keyword>
<evidence type="ECO:0000313" key="4">
    <source>
        <dbReference type="Proteomes" id="UP000241769"/>
    </source>
</evidence>
<sequence>MTVPTLARAVRRNDYRDWARMQNWAWGTIAVSAGLAYGIGKLFGKGKTEEKKSNAATTATPTITPTALPTLDPVLIPEGSGSLLASTSVEWMLSHSGFGRGTLPQRLNWSAGPFHSNLGPLLPQNKDQLITAGIVVYGTISNTPRQTRSFSIQIMPPYVDRRYALAMQSFILLALFSLFAASQAEVFIVTTYNSSTYATQSESYPTGCYANVGQQSSQVTISGNTGSLRSFAGSSCSGTGNAGPSYTLNSVCTSNGDDTFYKAYTGRTFNPAPGSKDQITENYSGKSCGGSAIFSTINYNTPCNASAACNADPTGASSSKVLCPQFFRLHCGLELRTRHLRYRCRSPLNDREIDFITCQPVSTVEPHISSPRQASVASDQLDHQIVSLRSCFSLHRSSYSPEWDSFMSSGRPCSDRASSDTPLDGVGVSKAGDLGRNSNCEEYP</sequence>
<keyword evidence="2" id="KW-0472">Membrane</keyword>
<proteinExistence type="predicted"/>
<gene>
    <name evidence="3" type="ORF">PROFUN_12248</name>
</gene>
<keyword evidence="2" id="KW-1133">Transmembrane helix</keyword>
<name>A0A2P6N816_9EUKA</name>
<reference evidence="3 4" key="1">
    <citation type="journal article" date="2018" name="Genome Biol. Evol.">
        <title>Multiple Roots of Fruiting Body Formation in Amoebozoa.</title>
        <authorList>
            <person name="Hillmann F."/>
            <person name="Forbes G."/>
            <person name="Novohradska S."/>
            <person name="Ferling I."/>
            <person name="Riege K."/>
            <person name="Groth M."/>
            <person name="Westermann M."/>
            <person name="Marz M."/>
            <person name="Spaller T."/>
            <person name="Winckler T."/>
            <person name="Schaap P."/>
            <person name="Glockner G."/>
        </authorList>
    </citation>
    <scope>NUCLEOTIDE SEQUENCE [LARGE SCALE GENOMIC DNA]</scope>
    <source>
        <strain evidence="3 4">Jena</strain>
    </source>
</reference>
<feature type="transmembrane region" description="Helical" evidence="2">
    <location>
        <begin position="24"/>
        <end position="43"/>
    </location>
</feature>
<dbReference type="Proteomes" id="UP000241769">
    <property type="component" value="Unassembled WGS sequence"/>
</dbReference>
<comment type="caution">
    <text evidence="3">The sequence shown here is derived from an EMBL/GenBank/DDBJ whole genome shotgun (WGS) entry which is preliminary data.</text>
</comment>
<keyword evidence="4" id="KW-1185">Reference proteome</keyword>